<comment type="caution">
    <text evidence="2">The sequence shown here is derived from an EMBL/GenBank/DDBJ whole genome shotgun (WGS) entry which is preliminary data.</text>
</comment>
<sequence>MVRTASGLPPDLDRGRERRRGVREPGIGARPAPGRSRRGDTGQVRRREPGVCLPGVRQGIHPDVQPAAAPDGAHRRPDCGRCYRTSRDLVSRRLAHTVERPFKCPDCGQCYKTSRDLVS</sequence>
<keyword evidence="3" id="KW-1185">Reference proteome</keyword>
<reference evidence="2 3" key="1">
    <citation type="journal article" date="2018" name="Nat. Ecol. Evol.">
        <title>Shark genomes provide insights into elasmobranch evolution and the origin of vertebrates.</title>
        <authorList>
            <person name="Hara Y"/>
            <person name="Yamaguchi K"/>
            <person name="Onimaru K"/>
            <person name="Kadota M"/>
            <person name="Koyanagi M"/>
            <person name="Keeley SD"/>
            <person name="Tatsumi K"/>
            <person name="Tanaka K"/>
            <person name="Motone F"/>
            <person name="Kageyama Y"/>
            <person name="Nozu R"/>
            <person name="Adachi N"/>
            <person name="Nishimura O"/>
            <person name="Nakagawa R"/>
            <person name="Tanegashima C"/>
            <person name="Kiyatake I"/>
            <person name="Matsumoto R"/>
            <person name="Murakumo K"/>
            <person name="Nishida K"/>
            <person name="Terakita A"/>
            <person name="Kuratani S"/>
            <person name="Sato K"/>
            <person name="Hyodo S Kuraku.S."/>
        </authorList>
    </citation>
    <scope>NUCLEOTIDE SEQUENCE [LARGE SCALE GENOMIC DNA]</scope>
</reference>
<dbReference type="SUPFAM" id="SSF57667">
    <property type="entry name" value="beta-beta-alpha zinc fingers"/>
    <property type="match status" value="1"/>
</dbReference>
<dbReference type="InterPro" id="IPR036236">
    <property type="entry name" value="Znf_C2H2_sf"/>
</dbReference>
<accession>A0A401RT10</accession>
<feature type="compositionally biased region" description="Basic and acidic residues" evidence="1">
    <location>
        <begin position="37"/>
        <end position="49"/>
    </location>
</feature>
<organism evidence="2 3">
    <name type="scientific">Chiloscyllium punctatum</name>
    <name type="common">Brownbanded bambooshark</name>
    <name type="synonym">Hemiscyllium punctatum</name>
    <dbReference type="NCBI Taxonomy" id="137246"/>
    <lineage>
        <taxon>Eukaryota</taxon>
        <taxon>Metazoa</taxon>
        <taxon>Chordata</taxon>
        <taxon>Craniata</taxon>
        <taxon>Vertebrata</taxon>
        <taxon>Chondrichthyes</taxon>
        <taxon>Elasmobranchii</taxon>
        <taxon>Galeomorphii</taxon>
        <taxon>Galeoidea</taxon>
        <taxon>Orectolobiformes</taxon>
        <taxon>Hemiscylliidae</taxon>
        <taxon>Chiloscyllium</taxon>
    </lineage>
</organism>
<evidence type="ECO:0000313" key="2">
    <source>
        <dbReference type="EMBL" id="GCC21251.1"/>
    </source>
</evidence>
<protein>
    <recommendedName>
        <fullName evidence="4">C2H2-type domain-containing protein</fullName>
    </recommendedName>
</protein>
<dbReference type="EMBL" id="BEZZ01002132">
    <property type="protein sequence ID" value="GCC21251.1"/>
    <property type="molecule type" value="Genomic_DNA"/>
</dbReference>
<feature type="region of interest" description="Disordered" evidence="1">
    <location>
        <begin position="1"/>
        <end position="79"/>
    </location>
</feature>
<gene>
    <name evidence="2" type="ORF">chiPu_0019718</name>
</gene>
<feature type="compositionally biased region" description="Low complexity" evidence="1">
    <location>
        <begin position="24"/>
        <end position="34"/>
    </location>
</feature>
<dbReference type="OrthoDB" id="6077919at2759"/>
<evidence type="ECO:0000313" key="3">
    <source>
        <dbReference type="Proteomes" id="UP000287033"/>
    </source>
</evidence>
<evidence type="ECO:0000256" key="1">
    <source>
        <dbReference type="SAM" id="MobiDB-lite"/>
    </source>
</evidence>
<dbReference type="Proteomes" id="UP000287033">
    <property type="component" value="Unassembled WGS sequence"/>
</dbReference>
<name>A0A401RT10_CHIPU</name>
<dbReference type="Gene3D" id="3.30.160.60">
    <property type="entry name" value="Classic Zinc Finger"/>
    <property type="match status" value="1"/>
</dbReference>
<dbReference type="AlphaFoldDB" id="A0A401RT10"/>
<proteinExistence type="predicted"/>
<evidence type="ECO:0008006" key="4">
    <source>
        <dbReference type="Google" id="ProtNLM"/>
    </source>
</evidence>